<dbReference type="GeneID" id="101644730"/>
<proteinExistence type="predicted"/>
<name>A0ABM0ZTC8_ECHTE</name>
<dbReference type="InterPro" id="IPR016186">
    <property type="entry name" value="C-type_lectin-like/link_sf"/>
</dbReference>
<reference evidence="4" key="1">
    <citation type="submission" date="2025-08" db="UniProtKB">
        <authorList>
            <consortium name="RefSeq"/>
        </authorList>
    </citation>
    <scope>IDENTIFICATION</scope>
</reference>
<evidence type="ECO:0000313" key="4">
    <source>
        <dbReference type="RefSeq" id="XP_012863243.1"/>
    </source>
</evidence>
<dbReference type="PRINTS" id="PR01504">
    <property type="entry name" value="PNCREATITSAP"/>
</dbReference>
<organism evidence="3 4">
    <name type="scientific">Echinops telfairi</name>
    <name type="common">Lesser hedgehog tenrec</name>
    <dbReference type="NCBI Taxonomy" id="9371"/>
    <lineage>
        <taxon>Eukaryota</taxon>
        <taxon>Metazoa</taxon>
        <taxon>Chordata</taxon>
        <taxon>Craniata</taxon>
        <taxon>Vertebrata</taxon>
        <taxon>Euteleostomi</taxon>
        <taxon>Mammalia</taxon>
        <taxon>Eutheria</taxon>
        <taxon>Afrotheria</taxon>
        <taxon>Tenrecidae</taxon>
        <taxon>Tenrecinae</taxon>
        <taxon>Echinops</taxon>
    </lineage>
</organism>
<gene>
    <name evidence="4" type="primary">REG4</name>
</gene>
<dbReference type="Gene3D" id="3.10.100.10">
    <property type="entry name" value="Mannose-Binding Protein A, subunit A"/>
    <property type="match status" value="1"/>
</dbReference>
<dbReference type="PANTHER" id="PTHR22803">
    <property type="entry name" value="MANNOSE, PHOSPHOLIPASE, LECTIN RECEPTOR RELATED"/>
    <property type="match status" value="1"/>
</dbReference>
<dbReference type="Proteomes" id="UP000694863">
    <property type="component" value="Unplaced"/>
</dbReference>
<dbReference type="InterPro" id="IPR016187">
    <property type="entry name" value="CTDL_fold"/>
</dbReference>
<dbReference type="PROSITE" id="PS50041">
    <property type="entry name" value="C_TYPE_LECTIN_2"/>
    <property type="match status" value="1"/>
</dbReference>
<dbReference type="InterPro" id="IPR001304">
    <property type="entry name" value="C-type_lectin-like"/>
</dbReference>
<dbReference type="RefSeq" id="XP_012863243.1">
    <property type="nucleotide sequence ID" value="XM_013007789.2"/>
</dbReference>
<keyword evidence="1" id="KW-0430">Lectin</keyword>
<evidence type="ECO:0000313" key="3">
    <source>
        <dbReference type="Proteomes" id="UP000694863"/>
    </source>
</evidence>
<protein>
    <submittedName>
        <fullName evidence="4">Regenerating islet-derived protein 4</fullName>
    </submittedName>
</protein>
<dbReference type="InterPro" id="IPR050111">
    <property type="entry name" value="C-type_lectin/snaclec_domain"/>
</dbReference>
<keyword evidence="3" id="KW-1185">Reference proteome</keyword>
<dbReference type="SUPFAM" id="SSF56436">
    <property type="entry name" value="C-type lectin-like"/>
    <property type="match status" value="1"/>
</dbReference>
<dbReference type="SMART" id="SM00034">
    <property type="entry name" value="CLECT"/>
    <property type="match status" value="1"/>
</dbReference>
<evidence type="ECO:0000256" key="1">
    <source>
        <dbReference type="ARBA" id="ARBA00022734"/>
    </source>
</evidence>
<dbReference type="Pfam" id="PF00059">
    <property type="entry name" value="Lectin_C"/>
    <property type="match status" value="1"/>
</dbReference>
<feature type="domain" description="C-type lectin" evidence="2">
    <location>
        <begin position="19"/>
        <end position="104"/>
    </location>
</feature>
<evidence type="ECO:0000259" key="2">
    <source>
        <dbReference type="PROSITE" id="PS50041"/>
    </source>
</evidence>
<accession>A0ABM0ZTC8</accession>
<sequence length="104" mass="11930">MASKDIIMRPSCATGWFYHGSHCYGYFRKLRSWSAAEFECQSHGNGAHLASILNVKEAEAIAEYISGYQRSQPVWIGLHDPQKFLTWSSNSCNKPQHFLCKYRP</sequence>